<evidence type="ECO:0000256" key="2">
    <source>
        <dbReference type="ARBA" id="ARBA00023315"/>
    </source>
</evidence>
<accession>A0ABT0WBZ4</accession>
<dbReference type="PANTHER" id="PTHR43420">
    <property type="entry name" value="ACETYLTRANSFERASE"/>
    <property type="match status" value="1"/>
</dbReference>
<protein>
    <submittedName>
        <fullName evidence="4">GNAT family N-acetyltransferase</fullName>
    </submittedName>
</protein>
<keyword evidence="2" id="KW-0012">Acyltransferase</keyword>
<evidence type="ECO:0000259" key="3">
    <source>
        <dbReference type="PROSITE" id="PS51186"/>
    </source>
</evidence>
<keyword evidence="1" id="KW-0808">Transferase</keyword>
<comment type="caution">
    <text evidence="4">The sequence shown here is derived from an EMBL/GenBank/DDBJ whole genome shotgun (WGS) entry which is preliminary data.</text>
</comment>
<dbReference type="EMBL" id="JAMQCR010000001">
    <property type="protein sequence ID" value="MCM2533050.1"/>
    <property type="molecule type" value="Genomic_DNA"/>
</dbReference>
<dbReference type="SUPFAM" id="SSF55729">
    <property type="entry name" value="Acyl-CoA N-acyltransferases (Nat)"/>
    <property type="match status" value="1"/>
</dbReference>
<name>A0ABT0WBZ4_9BACI</name>
<evidence type="ECO:0000256" key="1">
    <source>
        <dbReference type="ARBA" id="ARBA00022679"/>
    </source>
</evidence>
<gene>
    <name evidence="4" type="ORF">NDK43_12430</name>
</gene>
<proteinExistence type="predicted"/>
<dbReference type="Pfam" id="PF00583">
    <property type="entry name" value="Acetyltransf_1"/>
    <property type="match status" value="1"/>
</dbReference>
<dbReference type="InterPro" id="IPR050680">
    <property type="entry name" value="YpeA/RimI_acetyltransf"/>
</dbReference>
<dbReference type="Gene3D" id="3.40.630.30">
    <property type="match status" value="1"/>
</dbReference>
<dbReference type="PROSITE" id="PS51186">
    <property type="entry name" value="GNAT"/>
    <property type="match status" value="1"/>
</dbReference>
<dbReference type="InterPro" id="IPR016181">
    <property type="entry name" value="Acyl_CoA_acyltransferase"/>
</dbReference>
<dbReference type="CDD" id="cd04301">
    <property type="entry name" value="NAT_SF"/>
    <property type="match status" value="1"/>
</dbReference>
<evidence type="ECO:0000313" key="5">
    <source>
        <dbReference type="Proteomes" id="UP001523262"/>
    </source>
</evidence>
<reference evidence="4 5" key="1">
    <citation type="submission" date="2022-06" db="EMBL/GenBank/DDBJ databases">
        <authorList>
            <person name="Jeon C.O."/>
        </authorList>
    </citation>
    <scope>NUCLEOTIDE SEQUENCE [LARGE SCALE GENOMIC DNA]</scope>
    <source>
        <strain evidence="4 5">KCTC 13943</strain>
    </source>
</reference>
<dbReference type="Proteomes" id="UP001523262">
    <property type="component" value="Unassembled WGS sequence"/>
</dbReference>
<organism evidence="4 5">
    <name type="scientific">Neobacillus pocheonensis</name>
    <dbReference type="NCBI Taxonomy" id="363869"/>
    <lineage>
        <taxon>Bacteria</taxon>
        <taxon>Bacillati</taxon>
        <taxon>Bacillota</taxon>
        <taxon>Bacilli</taxon>
        <taxon>Bacillales</taxon>
        <taxon>Bacillaceae</taxon>
        <taxon>Neobacillus</taxon>
    </lineage>
</organism>
<evidence type="ECO:0000313" key="4">
    <source>
        <dbReference type="EMBL" id="MCM2533050.1"/>
    </source>
</evidence>
<feature type="domain" description="N-acetyltransferase" evidence="3">
    <location>
        <begin position="3"/>
        <end position="163"/>
    </location>
</feature>
<sequence>MNIKIKKLTDCTITEAVTAWNKGFEGYFIKLEMTPETFFNRLVNEGLSMNHSIIAFDEEKPAGIVLNGFRLVNGKKISWNGGTGVATEYRGKGVSKLLMEEILNIYQEEGVEIATLEAIKENERAIRLYEKFGYHVVDSLVYLSGTPEINSSSGTEIQSKTIRPEQLPTLPFYNENVAWQCQWQSVKSGEAQIYYDHDQNPLGYALFKRVWNQEGKIEKILLYQLEIIQDYDEEMMQAIFAKIIGGGNNPVNFITINASMKNAATQYLLNNGFTKTTEQVQMVKR</sequence>
<dbReference type="InterPro" id="IPR000182">
    <property type="entry name" value="GNAT_dom"/>
</dbReference>
<keyword evidence="5" id="KW-1185">Reference proteome</keyword>